<evidence type="ECO:0000313" key="3">
    <source>
        <dbReference type="EMBL" id="MBT9311095.1"/>
    </source>
</evidence>
<dbReference type="PANTHER" id="PTHR38340:SF1">
    <property type="entry name" value="S-LAYER PROTEIN"/>
    <property type="match status" value="1"/>
</dbReference>
<dbReference type="InterPro" id="IPR011049">
    <property type="entry name" value="Serralysin-like_metalloprot_C"/>
</dbReference>
<dbReference type="Gene3D" id="2.60.120.380">
    <property type="match status" value="3"/>
</dbReference>
<organism evidence="3 4">
    <name type="scientific">Leptothoe kymatousa TAU-MAC 1615</name>
    <dbReference type="NCBI Taxonomy" id="2364775"/>
    <lineage>
        <taxon>Bacteria</taxon>
        <taxon>Bacillati</taxon>
        <taxon>Cyanobacteriota</taxon>
        <taxon>Cyanophyceae</taxon>
        <taxon>Nodosilineales</taxon>
        <taxon>Cymatolegaceae</taxon>
        <taxon>Leptothoe</taxon>
        <taxon>Leptothoe kymatousa</taxon>
    </lineage>
</organism>
<dbReference type="InterPro" id="IPR001343">
    <property type="entry name" value="Hemolysn_Ca-bd"/>
</dbReference>
<proteinExistence type="predicted"/>
<evidence type="ECO:0000313" key="4">
    <source>
        <dbReference type="Proteomes" id="UP001196661"/>
    </source>
</evidence>
<keyword evidence="4" id="KW-1185">Reference proteome</keyword>
<dbReference type="InterPro" id="IPR018511">
    <property type="entry name" value="Hemolysin-typ_Ca-bd_CS"/>
</dbReference>
<comment type="caution">
    <text evidence="3">The sequence shown here is derived from an EMBL/GenBank/DDBJ whole genome shotgun (WGS) entry which is preliminary data.</text>
</comment>
<dbReference type="EMBL" id="JADOER010000004">
    <property type="protein sequence ID" value="MBT9311095.1"/>
    <property type="molecule type" value="Genomic_DNA"/>
</dbReference>
<gene>
    <name evidence="3" type="ORF">IXB28_02660</name>
</gene>
<dbReference type="PROSITE" id="PS00330">
    <property type="entry name" value="HEMOLYSIN_CALCIUM"/>
    <property type="match status" value="4"/>
</dbReference>
<dbReference type="Proteomes" id="UP001196661">
    <property type="component" value="Unassembled WGS sequence"/>
</dbReference>
<dbReference type="InterPro" id="IPR050557">
    <property type="entry name" value="RTX_toxin/Mannuronan_C5-epim"/>
</dbReference>
<dbReference type="Pfam" id="PF17963">
    <property type="entry name" value="Big_9"/>
    <property type="match status" value="1"/>
</dbReference>
<name>A0ABS5Y277_9CYAN</name>
<dbReference type="NCBIfam" id="NF041519">
    <property type="entry name" value="bluetail"/>
    <property type="match status" value="1"/>
</dbReference>
<sequence length="990" mass="103079">MSQELLATGDVEQIVAVWLEEAGHRVDAQINVADSTGDEGEIFSRIVQGEVLSETELYRLKSKEDKTTVIFDGQAIQIEQAHVNEREPNNFPGNAQFIAPSNFTRDFDAGIQDLSGNNISTTYYHATINGSGDFDYSNDFYRFSALSGSTIILDVDDNTFPAALYLYNLNGSFLVRYDSFPPAEPGHTGSQESSFITFTAPYTGDFIVGVGSYNGGAIPGDTSYELNISLSEQPQLNEREPNNSLGSAQFIDSSNFTRDFDAGIQDLSGNNISTTYYHATINGSGDNTSDFYRFSALSGSTIILDVDDNLPPVGLFLYTSSGGLLTRHEFFPPTEPGHTGSQESSFITFTAPYTGDFIVGVGSYNGGAIPGGTSYELNISLSEQPQLNEREPNNSPGNAQFIDSLNFTRDFDAGIQDLSGNNISTTYYHATINGSGDNTSDFYRFSALSGSTIILDVDDNLPPVGLFLYTSSGGLLTRHEFFPPTEPGHTGSQESSFITFTAPYTGDFIVGVGSYNGGAIPGGTSYELNISLSESPTAPDAVDDAVTINEDTVLIGDVFANNDNGIDSDPNGDNFTVTEVNGVATDVGAEITLVSGALLTLNSDGTFDYDPNGQFESLNDGDTDTDSFTYTIDDNNGGTDTATVTVTINGLTDGGPIVGGTGADTLTGSAAGELIQGLGDRDVLFGLGGDDTLEGGTGIDRLIGGTGADTIIGGPGNDIAEYNESDAGVVIDLTQGTGFGGHAEGDTFIDVENLKGSNFDDQLTGNARRNVLFGLDGNDTLSGEAGADALIGGAGADTLDGGAGNDIALYNNSAAGVTVNLATGVGTGGDAEGDVLIDIERLTGSAFDDQLIGNEKRNTLIGGAGADTLVGAGNRNTFVYNRLSDSLLASHDVISDLNIGSAFVIDTINGPAAVAAADVAQLGTAASLTETDIQAVLSATDFVSNGLATFSVGSQTYVALNDGTAGFAATSDAVIEITGFTGNLSDLNIV</sequence>
<dbReference type="PANTHER" id="PTHR38340">
    <property type="entry name" value="S-LAYER PROTEIN"/>
    <property type="match status" value="1"/>
</dbReference>
<dbReference type="PRINTS" id="PR00313">
    <property type="entry name" value="CABNDNGRPT"/>
</dbReference>
<comment type="subcellular location">
    <subcellularLocation>
        <location evidence="1">Secreted</location>
    </subcellularLocation>
</comment>
<evidence type="ECO:0000256" key="2">
    <source>
        <dbReference type="ARBA" id="ARBA00022525"/>
    </source>
</evidence>
<dbReference type="RefSeq" id="WP_215617003.1">
    <property type="nucleotide sequence ID" value="NZ_JADOER010000004.1"/>
</dbReference>
<dbReference type="InterPro" id="IPR048165">
    <property type="entry name" value="Bluetail_dom"/>
</dbReference>
<dbReference type="Pfam" id="PF00353">
    <property type="entry name" value="HemolysinCabind"/>
    <property type="match status" value="4"/>
</dbReference>
<reference evidence="3 4" key="1">
    <citation type="journal article" date="2021" name="Mar. Drugs">
        <title>Genome Reduction and Secondary Metabolism of the Marine Sponge-Associated Cyanobacterium Leptothoe.</title>
        <authorList>
            <person name="Konstantinou D."/>
            <person name="Popin R.V."/>
            <person name="Fewer D.P."/>
            <person name="Sivonen K."/>
            <person name="Gkelis S."/>
        </authorList>
    </citation>
    <scope>NUCLEOTIDE SEQUENCE [LARGE SCALE GENOMIC DNA]</scope>
    <source>
        <strain evidence="3 4">TAU-MAC 1615</strain>
    </source>
</reference>
<dbReference type="Gene3D" id="2.150.10.10">
    <property type="entry name" value="Serralysin-like metalloprotease, C-terminal"/>
    <property type="match status" value="3"/>
</dbReference>
<dbReference type="SUPFAM" id="SSF51120">
    <property type="entry name" value="beta-Roll"/>
    <property type="match status" value="3"/>
</dbReference>
<accession>A0ABS5Y277</accession>
<protein>
    <submittedName>
        <fullName evidence="3">Pre-peptidase C-terminal domain-containing protein</fullName>
    </submittedName>
</protein>
<keyword evidence="2" id="KW-0964">Secreted</keyword>
<evidence type="ECO:0000256" key="1">
    <source>
        <dbReference type="ARBA" id="ARBA00004613"/>
    </source>
</evidence>